<accession>A0A076E921</accession>
<organism evidence="1">
    <name type="scientific">Dendrolimus houi</name>
    <dbReference type="NCBI Taxonomy" id="765132"/>
    <lineage>
        <taxon>Eukaryota</taxon>
        <taxon>Metazoa</taxon>
        <taxon>Ecdysozoa</taxon>
        <taxon>Arthropoda</taxon>
        <taxon>Hexapoda</taxon>
        <taxon>Insecta</taxon>
        <taxon>Pterygota</taxon>
        <taxon>Neoptera</taxon>
        <taxon>Endopterygota</taxon>
        <taxon>Lepidoptera</taxon>
        <taxon>Glossata</taxon>
        <taxon>Ditrysia</taxon>
        <taxon>Bombycoidea</taxon>
        <taxon>Lasiocampidae</taxon>
        <taxon>Dendrolimus</taxon>
    </lineage>
</organism>
<dbReference type="Pfam" id="PF01395">
    <property type="entry name" value="PBP_GOBP"/>
    <property type="match status" value="1"/>
</dbReference>
<gene>
    <name evidence="1" type="primary">OBP8</name>
</gene>
<dbReference type="Gene3D" id="1.10.238.20">
    <property type="entry name" value="Pheromone/general odorant binding protein domain"/>
    <property type="match status" value="1"/>
</dbReference>
<sequence length="101" mass="11530">MTYRDALNKSGSFHDETDKKPKCYIRCVLENAGIMSSDGIIDPKRVPVAFASQHNGEVLVKDEIIASLCADRKEKCHCEKAYNFMKCFITTEINYYDRDGK</sequence>
<dbReference type="EMBL" id="KF487576">
    <property type="protein sequence ID" value="AII00974.1"/>
    <property type="molecule type" value="mRNA"/>
</dbReference>
<dbReference type="AlphaFoldDB" id="A0A076E921"/>
<dbReference type="InterPro" id="IPR006170">
    <property type="entry name" value="PBP/GOBP"/>
</dbReference>
<evidence type="ECO:0000313" key="1">
    <source>
        <dbReference type="EMBL" id="AII00974.1"/>
    </source>
</evidence>
<dbReference type="InterPro" id="IPR036728">
    <property type="entry name" value="PBP_GOBP_sf"/>
</dbReference>
<dbReference type="SUPFAM" id="SSF47565">
    <property type="entry name" value="Insect pheromone/odorant-binding proteins"/>
    <property type="match status" value="1"/>
</dbReference>
<proteinExistence type="evidence at transcript level"/>
<dbReference type="CDD" id="cd23992">
    <property type="entry name" value="PBP_GOBP"/>
    <property type="match status" value="1"/>
</dbReference>
<reference evidence="1" key="1">
    <citation type="journal article" date="2014" name="Insect Biochem. Mol. Biol.">
        <title>Antennal transcriptome analysis and comparison of olfactory genes in two sympatric defoliators, Dendrolimus houi and Dendrolimus kikuchii (Lepidoptera: Lasiocampidae).</title>
        <authorList>
            <person name="Zhang S."/>
            <person name="Zhang Z."/>
            <person name="Wang H."/>
            <person name="Kong X."/>
        </authorList>
    </citation>
    <scope>NUCLEOTIDE SEQUENCE</scope>
</reference>
<dbReference type="GO" id="GO:0005549">
    <property type="term" value="F:odorant binding"/>
    <property type="evidence" value="ECO:0007669"/>
    <property type="project" value="InterPro"/>
</dbReference>
<protein>
    <submittedName>
        <fullName evidence="1">Odorant binding protein</fullName>
    </submittedName>
</protein>
<name>A0A076E921_9NEOP</name>